<dbReference type="OrthoDB" id="13625at2"/>
<dbReference type="Proteomes" id="UP000480246">
    <property type="component" value="Unassembled WGS sequence"/>
</dbReference>
<keyword evidence="2" id="KW-1185">Reference proteome</keyword>
<proteinExistence type="predicted"/>
<dbReference type="InterPro" id="IPR015946">
    <property type="entry name" value="KH_dom-like_a/b"/>
</dbReference>
<accession>A0A7C8GRP4</accession>
<organism evidence="1 2">
    <name type="scientific">Gracilibacillus oryzae</name>
    <dbReference type="NCBI Taxonomy" id="1672701"/>
    <lineage>
        <taxon>Bacteria</taxon>
        <taxon>Bacillati</taxon>
        <taxon>Bacillota</taxon>
        <taxon>Bacilli</taxon>
        <taxon>Bacillales</taxon>
        <taxon>Bacillaceae</taxon>
        <taxon>Gracilibacillus</taxon>
    </lineage>
</organism>
<evidence type="ECO:0000313" key="2">
    <source>
        <dbReference type="Proteomes" id="UP000480246"/>
    </source>
</evidence>
<dbReference type="SUPFAM" id="SSF82784">
    <property type="entry name" value="OsmC-like"/>
    <property type="match status" value="1"/>
</dbReference>
<name>A0A7C8GRP4_9BACI</name>
<dbReference type="PANTHER" id="PTHR34352">
    <property type="entry name" value="PROTEIN YHFA"/>
    <property type="match status" value="1"/>
</dbReference>
<dbReference type="EMBL" id="WEID01000076">
    <property type="protein sequence ID" value="KAB8129364.1"/>
    <property type="molecule type" value="Genomic_DNA"/>
</dbReference>
<evidence type="ECO:0000313" key="1">
    <source>
        <dbReference type="EMBL" id="KAB8129364.1"/>
    </source>
</evidence>
<gene>
    <name evidence="1" type="ORF">F9U64_15250</name>
</gene>
<dbReference type="InterPro" id="IPR036102">
    <property type="entry name" value="OsmC/Ohrsf"/>
</dbReference>
<dbReference type="InterPro" id="IPR003718">
    <property type="entry name" value="OsmC/Ohr_fam"/>
</dbReference>
<comment type="caution">
    <text evidence="1">The sequence shown here is derived from an EMBL/GenBank/DDBJ whole genome shotgun (WGS) entry which is preliminary data.</text>
</comment>
<dbReference type="AlphaFoldDB" id="A0A7C8GRP4"/>
<reference evidence="1 2" key="1">
    <citation type="submission" date="2019-10" db="EMBL/GenBank/DDBJ databases">
        <title>Gracilibacillus sp. nov. isolated from rice seeds.</title>
        <authorList>
            <person name="He S."/>
        </authorList>
    </citation>
    <scope>NUCLEOTIDE SEQUENCE [LARGE SCALE GENOMIC DNA]</scope>
    <source>
        <strain evidence="1 2">TD8</strain>
    </source>
</reference>
<dbReference type="PANTHER" id="PTHR34352:SF1">
    <property type="entry name" value="PROTEIN YHFA"/>
    <property type="match status" value="1"/>
</dbReference>
<protein>
    <submittedName>
        <fullName evidence="1">OsmC family protein</fullName>
    </submittedName>
</protein>
<dbReference type="Pfam" id="PF02566">
    <property type="entry name" value="OsmC"/>
    <property type="match status" value="1"/>
</dbReference>
<sequence length="130" mass="14754">MDFYLKEGGLRTKLPYGELDISGNEECGYRPYQLMVASIAGCSGSVFRKVLEKQRINIDDLHISAEVTRNPDEANRLESIDLHFVVKGAHLNREKLEKTLEVARKNCSMIRTIENSVKITESLEIIKLSN</sequence>
<dbReference type="Gene3D" id="3.30.300.20">
    <property type="match status" value="1"/>
</dbReference>
<dbReference type="RefSeq" id="WP_153405423.1">
    <property type="nucleotide sequence ID" value="NZ_ML762436.1"/>
</dbReference>